<reference evidence="1 2" key="1">
    <citation type="journal article" date="2022" name="Nat. Plants">
        <title>Genomes of leafy and leafless Platanthera orchids illuminate the evolution of mycoheterotrophy.</title>
        <authorList>
            <person name="Li M.H."/>
            <person name="Liu K.W."/>
            <person name="Li Z."/>
            <person name="Lu H.C."/>
            <person name="Ye Q.L."/>
            <person name="Zhang D."/>
            <person name="Wang J.Y."/>
            <person name="Li Y.F."/>
            <person name="Zhong Z.M."/>
            <person name="Liu X."/>
            <person name="Yu X."/>
            <person name="Liu D.K."/>
            <person name="Tu X.D."/>
            <person name="Liu B."/>
            <person name="Hao Y."/>
            <person name="Liao X.Y."/>
            <person name="Jiang Y.T."/>
            <person name="Sun W.H."/>
            <person name="Chen J."/>
            <person name="Chen Y.Q."/>
            <person name="Ai Y."/>
            <person name="Zhai J.W."/>
            <person name="Wu S.S."/>
            <person name="Zhou Z."/>
            <person name="Hsiao Y.Y."/>
            <person name="Wu W.L."/>
            <person name="Chen Y.Y."/>
            <person name="Lin Y.F."/>
            <person name="Hsu J.L."/>
            <person name="Li C.Y."/>
            <person name="Wang Z.W."/>
            <person name="Zhao X."/>
            <person name="Zhong W.Y."/>
            <person name="Ma X.K."/>
            <person name="Ma L."/>
            <person name="Huang J."/>
            <person name="Chen G.Z."/>
            <person name="Huang M.Z."/>
            <person name="Huang L."/>
            <person name="Peng D.H."/>
            <person name="Luo Y.B."/>
            <person name="Zou S.Q."/>
            <person name="Chen S.P."/>
            <person name="Lan S."/>
            <person name="Tsai W.C."/>
            <person name="Van de Peer Y."/>
            <person name="Liu Z.J."/>
        </authorList>
    </citation>
    <scope>NUCLEOTIDE SEQUENCE [LARGE SCALE GENOMIC DNA]</scope>
    <source>
        <strain evidence="1">Lor287</strain>
    </source>
</reference>
<keyword evidence="2" id="KW-1185">Reference proteome</keyword>
<accession>A0AAP0BZT1</accession>
<dbReference type="PANTHER" id="PTHR34222">
    <property type="entry name" value="GAG_PRE-INTEGRS DOMAIN-CONTAINING PROTEIN"/>
    <property type="match status" value="1"/>
</dbReference>
<dbReference type="EMBL" id="JBBWWQ010000002">
    <property type="protein sequence ID" value="KAK8953943.1"/>
    <property type="molecule type" value="Genomic_DNA"/>
</dbReference>
<sequence length="241" mass="26494">MGLGNSFSQVRGKILLMDPLPPINKVFALILQEEKQCELGFISSSNDSPLAFAVQNTSKFYDNKLRTSAKIGSCVLIVVFWDMLRINAINYLVIRLVIRRGFLVLNPSLPLALSINSLHLKDVQQSRKIGKGKLVAGLYILSTTVSPPSTVCLQSLTPSVLLNTFSTPCAQQPNLKSFDQETCNQESLLKGDDNPFYSGGERMIVSSLSQFKQLRRLVDLMVAKAPPEMLLVQDDGSFAAG</sequence>
<protein>
    <submittedName>
        <fullName evidence="1">Uncharacterized protein</fullName>
    </submittedName>
</protein>
<organism evidence="1 2">
    <name type="scientific">Platanthera zijinensis</name>
    <dbReference type="NCBI Taxonomy" id="2320716"/>
    <lineage>
        <taxon>Eukaryota</taxon>
        <taxon>Viridiplantae</taxon>
        <taxon>Streptophyta</taxon>
        <taxon>Embryophyta</taxon>
        <taxon>Tracheophyta</taxon>
        <taxon>Spermatophyta</taxon>
        <taxon>Magnoliopsida</taxon>
        <taxon>Liliopsida</taxon>
        <taxon>Asparagales</taxon>
        <taxon>Orchidaceae</taxon>
        <taxon>Orchidoideae</taxon>
        <taxon>Orchideae</taxon>
        <taxon>Orchidinae</taxon>
        <taxon>Platanthera</taxon>
    </lineage>
</organism>
<evidence type="ECO:0000313" key="2">
    <source>
        <dbReference type="Proteomes" id="UP001418222"/>
    </source>
</evidence>
<proteinExistence type="predicted"/>
<dbReference type="PANTHER" id="PTHR34222:SF99">
    <property type="entry name" value="PROTEIN, PUTATIVE-RELATED"/>
    <property type="match status" value="1"/>
</dbReference>
<name>A0AAP0BZT1_9ASPA</name>
<dbReference type="AlphaFoldDB" id="A0AAP0BZT1"/>
<gene>
    <name evidence="1" type="ORF">KSP39_PZI002031</name>
</gene>
<evidence type="ECO:0000313" key="1">
    <source>
        <dbReference type="EMBL" id="KAK8953943.1"/>
    </source>
</evidence>
<dbReference type="Proteomes" id="UP001418222">
    <property type="component" value="Unassembled WGS sequence"/>
</dbReference>
<comment type="caution">
    <text evidence="1">The sequence shown here is derived from an EMBL/GenBank/DDBJ whole genome shotgun (WGS) entry which is preliminary data.</text>
</comment>